<dbReference type="InterPro" id="IPR011333">
    <property type="entry name" value="SKP1/BTB/POZ_sf"/>
</dbReference>
<dbReference type="SUPFAM" id="SSF54695">
    <property type="entry name" value="POZ domain"/>
    <property type="match status" value="1"/>
</dbReference>
<keyword evidence="2" id="KW-0732">Signal</keyword>
<dbReference type="GO" id="GO:0004674">
    <property type="term" value="F:protein serine/threonine kinase activity"/>
    <property type="evidence" value="ECO:0007669"/>
    <property type="project" value="UniProtKB-EC"/>
</dbReference>
<evidence type="ECO:0000256" key="1">
    <source>
        <dbReference type="SAM" id="MobiDB-lite"/>
    </source>
</evidence>
<dbReference type="CDD" id="cd18186">
    <property type="entry name" value="BTB_POZ_ZBTB_KLHL-like"/>
    <property type="match status" value="1"/>
</dbReference>
<evidence type="ECO:0000313" key="4">
    <source>
        <dbReference type="EMBL" id="KAK5950716.1"/>
    </source>
</evidence>
<gene>
    <name evidence="4" type="primary">TMED10_3</name>
    <name evidence="4" type="ORF">OHC33_008098</name>
</gene>
<feature type="region of interest" description="Disordered" evidence="1">
    <location>
        <begin position="219"/>
        <end position="253"/>
    </location>
</feature>
<proteinExistence type="predicted"/>
<accession>A0AAN8ENI8</accession>
<keyword evidence="4" id="KW-0808">Transferase</keyword>
<evidence type="ECO:0000259" key="3">
    <source>
        <dbReference type="PROSITE" id="PS50097"/>
    </source>
</evidence>
<keyword evidence="4" id="KW-0812">Transmembrane</keyword>
<feature type="compositionally biased region" description="Basic and acidic residues" evidence="1">
    <location>
        <begin position="226"/>
        <end position="235"/>
    </location>
</feature>
<comment type="caution">
    <text evidence="4">The sequence shown here is derived from an EMBL/GenBank/DDBJ whole genome shotgun (WGS) entry which is preliminary data.</text>
</comment>
<dbReference type="PANTHER" id="PTHR47843">
    <property type="entry name" value="BTB DOMAIN-CONTAINING PROTEIN-RELATED"/>
    <property type="match status" value="1"/>
</dbReference>
<evidence type="ECO:0000256" key="2">
    <source>
        <dbReference type="SAM" id="SignalP"/>
    </source>
</evidence>
<feature type="domain" description="BTB" evidence="3">
    <location>
        <begin position="6"/>
        <end position="80"/>
    </location>
</feature>
<dbReference type="PANTHER" id="PTHR47843:SF2">
    <property type="entry name" value="BTB DOMAIN-CONTAINING PROTEIN"/>
    <property type="match status" value="1"/>
</dbReference>
<evidence type="ECO:0000313" key="5">
    <source>
        <dbReference type="Proteomes" id="UP001316803"/>
    </source>
</evidence>
<name>A0AAN8ENI8_9EURO</name>
<dbReference type="EMBL" id="JAKLMC020000024">
    <property type="protein sequence ID" value="KAK5950716.1"/>
    <property type="molecule type" value="Genomic_DNA"/>
</dbReference>
<keyword evidence="4" id="KW-0472">Membrane</keyword>
<keyword evidence="5" id="KW-1185">Reference proteome</keyword>
<dbReference type="AlphaFoldDB" id="A0AAN8ENI8"/>
<dbReference type="Pfam" id="PF00651">
    <property type="entry name" value="BTB"/>
    <property type="match status" value="1"/>
</dbReference>
<sequence>MGPIWTDFTTLITIVLADTGTRFMVHKHVAHDRSPFLEACLQEGFKEGQEQKITIKDWDADQSMQLLVAWLYQGKEALQFTSASNDVDTKRSSTFATQQQLTKLYLLADRFLISKLKNDVIDYLDDNGPRQRLSVWAMGMLWADGPAECHLKTYILHKTARDLKRRSKRNEALAEGQKERLPTKLIKLIGDYPEFAQALVEMMVAGAPEYHDISRYYEHDGEEEDRTTKAEEEHTVTMASELIDDGSSGTEEL</sequence>
<protein>
    <submittedName>
        <fullName evidence="4">Transmembrane emp24 domain-containing protein 10</fullName>
        <ecNumber evidence="4">2.7.11.1</ecNumber>
    </submittedName>
</protein>
<dbReference type="EC" id="2.7.11.1" evidence="4"/>
<dbReference type="Gene3D" id="3.30.710.10">
    <property type="entry name" value="Potassium Channel Kv1.1, Chain A"/>
    <property type="match status" value="1"/>
</dbReference>
<reference evidence="4 5" key="1">
    <citation type="submission" date="2022-12" db="EMBL/GenBank/DDBJ databases">
        <title>Genomic features and morphological characterization of a novel Knufia sp. strain isolated from spacecraft assembly facility.</title>
        <authorList>
            <person name="Teixeira M."/>
            <person name="Chander A.M."/>
            <person name="Stajich J.E."/>
            <person name="Venkateswaran K."/>
        </authorList>
    </citation>
    <scope>NUCLEOTIDE SEQUENCE [LARGE SCALE GENOMIC DNA]</scope>
    <source>
        <strain evidence="4 5">FJI-L2-BK-P2</strain>
    </source>
</reference>
<feature type="chain" id="PRO_5043021021" evidence="2">
    <location>
        <begin position="18"/>
        <end position="253"/>
    </location>
</feature>
<feature type="signal peptide" evidence="2">
    <location>
        <begin position="1"/>
        <end position="17"/>
    </location>
</feature>
<dbReference type="Proteomes" id="UP001316803">
    <property type="component" value="Unassembled WGS sequence"/>
</dbReference>
<dbReference type="InterPro" id="IPR000210">
    <property type="entry name" value="BTB/POZ_dom"/>
</dbReference>
<organism evidence="4 5">
    <name type="scientific">Knufia fluminis</name>
    <dbReference type="NCBI Taxonomy" id="191047"/>
    <lineage>
        <taxon>Eukaryota</taxon>
        <taxon>Fungi</taxon>
        <taxon>Dikarya</taxon>
        <taxon>Ascomycota</taxon>
        <taxon>Pezizomycotina</taxon>
        <taxon>Eurotiomycetes</taxon>
        <taxon>Chaetothyriomycetidae</taxon>
        <taxon>Chaetothyriales</taxon>
        <taxon>Trichomeriaceae</taxon>
        <taxon>Knufia</taxon>
    </lineage>
</organism>
<dbReference type="PROSITE" id="PS50097">
    <property type="entry name" value="BTB"/>
    <property type="match status" value="1"/>
</dbReference>